<organism evidence="1 2">
    <name type="scientific">Solea senegalensis</name>
    <name type="common">Senegalese sole</name>
    <dbReference type="NCBI Taxonomy" id="28829"/>
    <lineage>
        <taxon>Eukaryota</taxon>
        <taxon>Metazoa</taxon>
        <taxon>Chordata</taxon>
        <taxon>Craniata</taxon>
        <taxon>Vertebrata</taxon>
        <taxon>Euteleostomi</taxon>
        <taxon>Actinopterygii</taxon>
        <taxon>Neopterygii</taxon>
        <taxon>Teleostei</taxon>
        <taxon>Neoteleostei</taxon>
        <taxon>Acanthomorphata</taxon>
        <taxon>Carangaria</taxon>
        <taxon>Pleuronectiformes</taxon>
        <taxon>Pleuronectoidei</taxon>
        <taxon>Soleidae</taxon>
        <taxon>Solea</taxon>
    </lineage>
</organism>
<comment type="caution">
    <text evidence="1">The sequence shown here is derived from an EMBL/GenBank/DDBJ whole genome shotgun (WGS) entry which is preliminary data.</text>
</comment>
<sequence>MKGSGPARLGQTRSSGTSGCLTWLGPAPGHRAAVVRVATGCRAADHGALAEAERKLKTRTLPVLFNPVSILTDACMS</sequence>
<dbReference type="AlphaFoldDB" id="A0AAV6R9I2"/>
<gene>
    <name evidence="1" type="ORF">JOB18_005147</name>
</gene>
<dbReference type="Proteomes" id="UP000693946">
    <property type="component" value="Linkage Group LG2"/>
</dbReference>
<reference evidence="1 2" key="1">
    <citation type="journal article" date="2021" name="Sci. Rep.">
        <title>Chromosome anchoring in Senegalese sole (Solea senegalensis) reveals sex-associated markers and genome rearrangements in flatfish.</title>
        <authorList>
            <person name="Guerrero-Cozar I."/>
            <person name="Gomez-Garrido J."/>
            <person name="Berbel C."/>
            <person name="Martinez-Blanch J.F."/>
            <person name="Alioto T."/>
            <person name="Claros M.G."/>
            <person name="Gagnaire P.A."/>
            <person name="Manchado M."/>
        </authorList>
    </citation>
    <scope>NUCLEOTIDE SEQUENCE [LARGE SCALE GENOMIC DNA]</scope>
    <source>
        <strain evidence="1">Sse05_10M</strain>
    </source>
</reference>
<proteinExistence type="predicted"/>
<protein>
    <submittedName>
        <fullName evidence="1">Uncharacterized protein</fullName>
    </submittedName>
</protein>
<name>A0AAV6R9I2_SOLSE</name>
<evidence type="ECO:0000313" key="1">
    <source>
        <dbReference type="EMBL" id="KAG7501710.1"/>
    </source>
</evidence>
<evidence type="ECO:0000313" key="2">
    <source>
        <dbReference type="Proteomes" id="UP000693946"/>
    </source>
</evidence>
<accession>A0AAV6R9I2</accession>
<dbReference type="EMBL" id="JAGKHQ010000012">
    <property type="protein sequence ID" value="KAG7501710.1"/>
    <property type="molecule type" value="Genomic_DNA"/>
</dbReference>
<keyword evidence="2" id="KW-1185">Reference proteome</keyword>